<keyword evidence="1" id="KW-0472">Membrane</keyword>
<keyword evidence="1" id="KW-1133">Transmembrane helix</keyword>
<protein>
    <submittedName>
        <fullName evidence="2">Uncharacterized protein</fullName>
    </submittedName>
</protein>
<feature type="transmembrane region" description="Helical" evidence="1">
    <location>
        <begin position="12"/>
        <end position="29"/>
    </location>
</feature>
<name>A0A1X7T745_AMPQE</name>
<evidence type="ECO:0000256" key="1">
    <source>
        <dbReference type="SAM" id="Phobius"/>
    </source>
</evidence>
<accession>A0A1X7T745</accession>
<dbReference type="AlphaFoldDB" id="A0A1X7T745"/>
<proteinExistence type="predicted"/>
<dbReference type="InParanoid" id="A0A1X7T745"/>
<dbReference type="EnsemblMetazoa" id="Aqu2.1.10066_001">
    <property type="protein sequence ID" value="Aqu2.1.10066_001"/>
    <property type="gene ID" value="Aqu2.1.10066"/>
</dbReference>
<reference evidence="2" key="1">
    <citation type="submission" date="2017-05" db="UniProtKB">
        <authorList>
            <consortium name="EnsemblMetazoa"/>
        </authorList>
    </citation>
    <scope>IDENTIFICATION</scope>
</reference>
<keyword evidence="1" id="KW-0812">Transmembrane</keyword>
<organism evidence="2">
    <name type="scientific">Amphimedon queenslandica</name>
    <name type="common">Sponge</name>
    <dbReference type="NCBI Taxonomy" id="400682"/>
    <lineage>
        <taxon>Eukaryota</taxon>
        <taxon>Metazoa</taxon>
        <taxon>Porifera</taxon>
        <taxon>Demospongiae</taxon>
        <taxon>Heteroscleromorpha</taxon>
        <taxon>Haplosclerida</taxon>
        <taxon>Niphatidae</taxon>
        <taxon>Amphimedon</taxon>
    </lineage>
</organism>
<sequence>MSLLEGTAKEAVAGLVLTYVNYAEAIAILERRQRKNKGVSYRAVNAFRVCLIRASSGRA</sequence>
<evidence type="ECO:0000313" key="2">
    <source>
        <dbReference type="EnsemblMetazoa" id="Aqu2.1.10066_001"/>
    </source>
</evidence>